<keyword evidence="2" id="KW-1185">Reference proteome</keyword>
<accession>A0A923HL59</accession>
<proteinExistence type="predicted"/>
<comment type="caution">
    <text evidence="1">The sequence shown here is derived from an EMBL/GenBank/DDBJ whole genome shotgun (WGS) entry which is preliminary data.</text>
</comment>
<dbReference type="AlphaFoldDB" id="A0A923HL59"/>
<dbReference type="NCBIfam" id="TIGR01683">
    <property type="entry name" value="thiS"/>
    <property type="match status" value="1"/>
</dbReference>
<dbReference type="RefSeq" id="WP_186915831.1">
    <property type="nucleotide sequence ID" value="NZ_JACOFZ010000002.1"/>
</dbReference>
<organism evidence="1 2">
    <name type="scientific">Undibacterium nitidum</name>
    <dbReference type="NCBI Taxonomy" id="2762298"/>
    <lineage>
        <taxon>Bacteria</taxon>
        <taxon>Pseudomonadati</taxon>
        <taxon>Pseudomonadota</taxon>
        <taxon>Betaproteobacteria</taxon>
        <taxon>Burkholderiales</taxon>
        <taxon>Oxalobacteraceae</taxon>
        <taxon>Undibacterium</taxon>
    </lineage>
</organism>
<sequence>MEIQLNGEPRTLSPEACLQNLITELNIGNQAIAVAVNRQVISRSMWSKHRLNHGDQVDVVRAIGGG</sequence>
<evidence type="ECO:0000313" key="2">
    <source>
        <dbReference type="Proteomes" id="UP000627446"/>
    </source>
</evidence>
<dbReference type="Proteomes" id="UP000627446">
    <property type="component" value="Unassembled WGS sequence"/>
</dbReference>
<dbReference type="InterPro" id="IPR010035">
    <property type="entry name" value="Thi_S"/>
</dbReference>
<reference evidence="1" key="1">
    <citation type="submission" date="2020-08" db="EMBL/GenBank/DDBJ databases">
        <title>Novel species isolated from subtropical streams in China.</title>
        <authorList>
            <person name="Lu H."/>
        </authorList>
    </citation>
    <scope>NUCLEOTIDE SEQUENCE</scope>
    <source>
        <strain evidence="1">LX22W</strain>
    </source>
</reference>
<dbReference type="Pfam" id="PF02597">
    <property type="entry name" value="ThiS"/>
    <property type="match status" value="1"/>
</dbReference>
<dbReference type="SUPFAM" id="SSF54285">
    <property type="entry name" value="MoaD/ThiS"/>
    <property type="match status" value="1"/>
</dbReference>
<dbReference type="InterPro" id="IPR003749">
    <property type="entry name" value="ThiS/MoaD-like"/>
</dbReference>
<dbReference type="InterPro" id="IPR016155">
    <property type="entry name" value="Mopterin_synth/thiamin_S_b"/>
</dbReference>
<name>A0A923HL59_9BURK</name>
<dbReference type="PANTHER" id="PTHR34472">
    <property type="entry name" value="SULFUR CARRIER PROTEIN THIS"/>
    <property type="match status" value="1"/>
</dbReference>
<protein>
    <submittedName>
        <fullName evidence="1">Sulfur carrier protein ThiS</fullName>
    </submittedName>
</protein>
<dbReference type="PANTHER" id="PTHR34472:SF1">
    <property type="entry name" value="SULFUR CARRIER PROTEIN THIS"/>
    <property type="match status" value="1"/>
</dbReference>
<gene>
    <name evidence="1" type="primary">thiS</name>
    <name evidence="1" type="ORF">H8K36_09875</name>
</gene>
<evidence type="ECO:0000313" key="1">
    <source>
        <dbReference type="EMBL" id="MBC3881680.1"/>
    </source>
</evidence>
<dbReference type="CDD" id="cd00565">
    <property type="entry name" value="Ubl_ThiS"/>
    <property type="match status" value="1"/>
</dbReference>
<dbReference type="Gene3D" id="3.10.20.30">
    <property type="match status" value="1"/>
</dbReference>
<dbReference type="EMBL" id="JACOFZ010000002">
    <property type="protein sequence ID" value="MBC3881680.1"/>
    <property type="molecule type" value="Genomic_DNA"/>
</dbReference>
<dbReference type="InterPro" id="IPR012675">
    <property type="entry name" value="Beta-grasp_dom_sf"/>
</dbReference>